<organism evidence="1 2">
    <name type="scientific">Cryobacterium serini</name>
    <dbReference type="NCBI Taxonomy" id="1259201"/>
    <lineage>
        <taxon>Bacteria</taxon>
        <taxon>Bacillati</taxon>
        <taxon>Actinomycetota</taxon>
        <taxon>Actinomycetes</taxon>
        <taxon>Micrococcales</taxon>
        <taxon>Microbacteriaceae</taxon>
        <taxon>Cryobacterium</taxon>
    </lineage>
</organism>
<dbReference type="Proteomes" id="UP000297626">
    <property type="component" value="Unassembled WGS sequence"/>
</dbReference>
<dbReference type="SUPFAM" id="SSF50985">
    <property type="entry name" value="RCC1/BLIP-II"/>
    <property type="match status" value="1"/>
</dbReference>
<evidence type="ECO:0000313" key="1">
    <source>
        <dbReference type="EMBL" id="TFD86344.1"/>
    </source>
</evidence>
<protein>
    <recommendedName>
        <fullName evidence="3">RCC1 repeat-containing protein</fullName>
    </recommendedName>
</protein>
<name>A0A4R9BKQ0_9MICO</name>
<dbReference type="InterPro" id="IPR009091">
    <property type="entry name" value="RCC1/BLIP-II"/>
</dbReference>
<keyword evidence="2" id="KW-1185">Reference proteome</keyword>
<evidence type="ECO:0008006" key="3">
    <source>
        <dbReference type="Google" id="ProtNLM"/>
    </source>
</evidence>
<evidence type="ECO:0000313" key="2">
    <source>
        <dbReference type="Proteomes" id="UP000297626"/>
    </source>
</evidence>
<reference evidence="1 2" key="1">
    <citation type="submission" date="2019-03" db="EMBL/GenBank/DDBJ databases">
        <title>Genomics of glacier-inhabiting Cryobacterium strains.</title>
        <authorList>
            <person name="Liu Q."/>
            <person name="Xin Y.-H."/>
        </authorList>
    </citation>
    <scope>NUCLEOTIDE SEQUENCE [LARGE SCALE GENOMIC DNA]</scope>
    <source>
        <strain evidence="1 2">Sr54</strain>
    </source>
</reference>
<dbReference type="AlphaFoldDB" id="A0A4R9BKQ0"/>
<accession>A0A4R9BKQ0</accession>
<dbReference type="Gene3D" id="2.130.10.30">
    <property type="entry name" value="Regulator of chromosome condensation 1/beta-lactamase-inhibitor protein II"/>
    <property type="match status" value="1"/>
</dbReference>
<proteinExistence type="predicted"/>
<comment type="caution">
    <text evidence="1">The sequence shown here is derived from an EMBL/GenBank/DDBJ whole genome shotgun (WGS) entry which is preliminary data.</text>
</comment>
<dbReference type="EMBL" id="SOHN01000016">
    <property type="protein sequence ID" value="TFD86344.1"/>
    <property type="molecule type" value="Genomic_DNA"/>
</dbReference>
<sequence length="64" mass="6293">MSHSVALTSAGTVTAWGNNADGQTDVSNDLGPVTAIAAGFFYSLALKNDGTVVSWGGGIAVPPG</sequence>
<dbReference type="Pfam" id="PF13540">
    <property type="entry name" value="RCC1_2"/>
    <property type="match status" value="2"/>
</dbReference>
<gene>
    <name evidence="1" type="ORF">E3T51_13345</name>
</gene>